<feature type="signal peptide" evidence="1">
    <location>
        <begin position="1"/>
        <end position="24"/>
    </location>
</feature>
<sequence length="212" mass="23805">MNWPVQMVAGIAILFFGFDQGVMSGVNESKDYLRLMGTASGLNGKGSSRDSAAVGSLWFQQTNHDRYQVSRWTPSLSITATLKTSRHLLWHTSSIAQSGTTTKGLPFFFERPIRSAGRVTPRDTGRYGGPFHRSAVDDPNLLLYWDIRYRRNSLNTTALFTFKEPAAPDNPDARSLELFKYVWRLAELQALGLSSFYPPVAYPHERPLDIDG</sequence>
<dbReference type="EMBL" id="LK056673">
    <property type="protein sequence ID" value="CDR88159.1"/>
    <property type="molecule type" value="Genomic_DNA"/>
</dbReference>
<evidence type="ECO:0000313" key="2">
    <source>
        <dbReference type="EMBL" id="CDR88159.1"/>
    </source>
</evidence>
<protein>
    <submittedName>
        <fullName evidence="2">Uncharacterized protein</fullName>
    </submittedName>
</protein>
<evidence type="ECO:0000256" key="1">
    <source>
        <dbReference type="SAM" id="SignalP"/>
    </source>
</evidence>
<dbReference type="AlphaFoldDB" id="A0A127Z2V4"/>
<accession>A0A127Z2V4</accession>
<reference evidence="2" key="1">
    <citation type="submission" date="2014-06" db="EMBL/GenBank/DDBJ databases">
        <authorList>
            <person name="Ju J."/>
            <person name="Zhang J."/>
        </authorList>
    </citation>
    <scope>NUCLEOTIDE SEQUENCE</scope>
    <source>
        <strain evidence="2">SscI8</strain>
    </source>
</reference>
<keyword evidence="1" id="KW-0732">Signal</keyword>
<organism evidence="2">
    <name type="scientific">Sporisorium scitamineum</name>
    <dbReference type="NCBI Taxonomy" id="49012"/>
    <lineage>
        <taxon>Eukaryota</taxon>
        <taxon>Fungi</taxon>
        <taxon>Dikarya</taxon>
        <taxon>Basidiomycota</taxon>
        <taxon>Ustilaginomycotina</taxon>
        <taxon>Ustilaginomycetes</taxon>
        <taxon>Ustilaginales</taxon>
        <taxon>Ustilaginaceae</taxon>
        <taxon>Sporisorium</taxon>
    </lineage>
</organism>
<gene>
    <name evidence="2" type="ORF">SPSC_03819</name>
</gene>
<dbReference type="OrthoDB" id="2502894at2759"/>
<feature type="chain" id="PRO_5007281096" evidence="1">
    <location>
        <begin position="25"/>
        <end position="212"/>
    </location>
</feature>
<name>A0A127Z2V4_9BASI</name>
<proteinExistence type="predicted"/>